<evidence type="ECO:0000313" key="2">
    <source>
        <dbReference type="Proteomes" id="UP000195273"/>
    </source>
</evidence>
<organism evidence="1 2">
    <name type="scientific">Yoonia vestfoldensis</name>
    <dbReference type="NCBI Taxonomy" id="245188"/>
    <lineage>
        <taxon>Bacteria</taxon>
        <taxon>Pseudomonadati</taxon>
        <taxon>Pseudomonadota</taxon>
        <taxon>Alphaproteobacteria</taxon>
        <taxon>Rhodobacterales</taxon>
        <taxon>Paracoccaceae</taxon>
        <taxon>Yoonia</taxon>
    </lineage>
</organism>
<proteinExistence type="predicted"/>
<dbReference type="KEGG" id="lvs:LOKVESSMR4R_00823"/>
<keyword evidence="2" id="KW-1185">Reference proteome</keyword>
<name>A0A1Y0E977_9RHOB</name>
<evidence type="ECO:0000313" key="1">
    <source>
        <dbReference type="EMBL" id="ARU00156.1"/>
    </source>
</evidence>
<reference evidence="1 2" key="1">
    <citation type="submission" date="2017-05" db="EMBL/GenBank/DDBJ databases">
        <title>Genome Sequence of Loktanella vestfoldensis Strain SMR4r Isolated from a Culture of the Diatom Skeletonema marinoi.</title>
        <authorList>
            <person name="Topel M."/>
            <person name="Pinder M.I.M."/>
            <person name="Johansson O.N."/>
            <person name="Kourtchenko O."/>
            <person name="Godhe A."/>
            <person name="Clarke A.K."/>
        </authorList>
    </citation>
    <scope>NUCLEOTIDE SEQUENCE [LARGE SCALE GENOMIC DNA]</scope>
    <source>
        <strain evidence="1 2">SMR4r</strain>
    </source>
</reference>
<dbReference type="EMBL" id="CP021431">
    <property type="protein sequence ID" value="ARU00156.1"/>
    <property type="molecule type" value="Genomic_DNA"/>
</dbReference>
<gene>
    <name evidence="1" type="ORF">LOKVESSMR4R_00823</name>
</gene>
<dbReference type="Proteomes" id="UP000195273">
    <property type="component" value="Chromosome"/>
</dbReference>
<protein>
    <submittedName>
        <fullName evidence="1">Uncharacterized protein</fullName>
    </submittedName>
</protein>
<accession>A0A1Y0E977</accession>
<dbReference type="AlphaFoldDB" id="A0A1Y0E977"/>
<sequence>MLNTETMSFFRVLEIQRAFFVVPFGREMVPEVIIPIGADFVADTNTQLSFAPRLICEQIKSTTKTSDCGTGGELGFSSTSEDGLSSADMRILLDRINGGTRSSFAFSVEHKF</sequence>